<protein>
    <recommendedName>
        <fullName evidence="5">LIM zinc-binding domain-containing protein</fullName>
    </recommendedName>
</protein>
<evidence type="ECO:0000256" key="2">
    <source>
        <dbReference type="SAM" id="SignalP"/>
    </source>
</evidence>
<organism evidence="3 4">
    <name type="scientific">Candidatus Avelusimicrobium gallicola</name>
    <dbReference type="NCBI Taxonomy" id="2562704"/>
    <lineage>
        <taxon>Bacteria</taxon>
        <taxon>Pseudomonadati</taxon>
        <taxon>Elusimicrobiota</taxon>
        <taxon>Elusimicrobia</taxon>
        <taxon>Elusimicrobiales</taxon>
        <taxon>Elusimicrobiaceae</taxon>
        <taxon>Candidatus Avelusimicrobium</taxon>
    </lineage>
</organism>
<dbReference type="AlphaFoldDB" id="A0A1Y4DIR5"/>
<dbReference type="EMBL" id="NFJD01000002">
    <property type="protein sequence ID" value="OUO56828.1"/>
    <property type="molecule type" value="Genomic_DNA"/>
</dbReference>
<feature type="chain" id="PRO_5012124600" description="LIM zinc-binding domain-containing protein" evidence="2">
    <location>
        <begin position="23"/>
        <end position="339"/>
    </location>
</feature>
<proteinExistence type="predicted"/>
<comment type="caution">
    <text evidence="3">The sequence shown here is derived from an EMBL/GenBank/DDBJ whole genome shotgun (WGS) entry which is preliminary data.</text>
</comment>
<reference evidence="4" key="1">
    <citation type="submission" date="2017-04" db="EMBL/GenBank/DDBJ databases">
        <title>Function of individual gut microbiota members based on whole genome sequencing of pure cultures obtained from chicken caecum.</title>
        <authorList>
            <person name="Medvecky M."/>
            <person name="Cejkova D."/>
            <person name="Polansky O."/>
            <person name="Karasova D."/>
            <person name="Kubasova T."/>
            <person name="Cizek A."/>
            <person name="Rychlik I."/>
        </authorList>
    </citation>
    <scope>NUCLEOTIDE SEQUENCE [LARGE SCALE GENOMIC DNA]</scope>
    <source>
        <strain evidence="4">An273</strain>
    </source>
</reference>
<evidence type="ECO:0008006" key="5">
    <source>
        <dbReference type="Google" id="ProtNLM"/>
    </source>
</evidence>
<accession>A0A1Y4DIR5</accession>
<evidence type="ECO:0000313" key="3">
    <source>
        <dbReference type="EMBL" id="OUO56828.1"/>
    </source>
</evidence>
<gene>
    <name evidence="3" type="ORF">B5F75_03000</name>
</gene>
<feature type="region of interest" description="Disordered" evidence="1">
    <location>
        <begin position="236"/>
        <end position="255"/>
    </location>
</feature>
<keyword evidence="2" id="KW-0732">Signal</keyword>
<dbReference type="Proteomes" id="UP000196368">
    <property type="component" value="Unassembled WGS sequence"/>
</dbReference>
<name>A0A1Y4DIR5_9BACT</name>
<evidence type="ECO:0000256" key="1">
    <source>
        <dbReference type="SAM" id="MobiDB-lite"/>
    </source>
</evidence>
<evidence type="ECO:0000313" key="4">
    <source>
        <dbReference type="Proteomes" id="UP000196368"/>
    </source>
</evidence>
<feature type="signal peptide" evidence="2">
    <location>
        <begin position="1"/>
        <end position="22"/>
    </location>
</feature>
<keyword evidence="4" id="KW-1185">Reference proteome</keyword>
<dbReference type="RefSeq" id="WP_087287758.1">
    <property type="nucleotide sequence ID" value="NZ_NFJD01000002.1"/>
</dbReference>
<sequence>MKIIRFLLLAVFAMPVYTSAQATYGIPMGNGFAWDTKIPVTFDPVAFNKKFAKQMSAVRAAAALQEAPKTKEAPQPAAKALPTVKEEDYTQCAVCHEKILKSDGYQITPKRDWYVKKHSPCACQFYKGWKASEDTSFFQTAAKRNECELKVDSKYATHTCAVCGKPINPACGAISSWEDDQGKHYAHADCFDWQRHNAQKEALLKNLDITEADCNRYDRQDQERINAQKQLIEEMKASSQRIREQQEKASKQELKPAEAAMVEPVVRPFKKVQRDFQRFNRRYGKALHQAAKAQREGKELSQKQQKLLKDFESLRLEYERSSQAAVAQEAAAKKAAAQK</sequence>